<keyword evidence="1" id="KW-0812">Transmembrane</keyword>
<accession>A0A7T4T4K7</accession>
<proteinExistence type="predicted"/>
<reference evidence="2 3" key="1">
    <citation type="submission" date="2020-12" db="EMBL/GenBank/DDBJ databases">
        <title>FDA dAtabase for Regulatory Grade micrObial Sequences (FDA-ARGOS): Supporting development and validation of Infectious Disease Dx tests.</title>
        <authorList>
            <person name="Sproer C."/>
            <person name="Gronow S."/>
            <person name="Severitt S."/>
            <person name="Schroder I."/>
            <person name="Tallon L."/>
            <person name="Sadzewicz L."/>
            <person name="Zhao X."/>
            <person name="Boylan J."/>
            <person name="Ott S."/>
            <person name="Bowen H."/>
            <person name="Vavikolanu K."/>
            <person name="Mehta A."/>
            <person name="Aluvathingal J."/>
            <person name="Nadendla S."/>
            <person name="Lowell S."/>
            <person name="Myers T."/>
            <person name="Yan Y."/>
            <person name="Sichtig H."/>
        </authorList>
    </citation>
    <scope>NUCLEOTIDE SEQUENCE [LARGE SCALE GENOMIC DNA]</scope>
    <source>
        <strain evidence="2 3">FDAARGOS_1001</strain>
    </source>
</reference>
<evidence type="ECO:0000256" key="1">
    <source>
        <dbReference type="SAM" id="Phobius"/>
    </source>
</evidence>
<gene>
    <name evidence="2" type="ORF">I6H58_01525</name>
</gene>
<dbReference type="Proteomes" id="UP000595221">
    <property type="component" value="Chromosome"/>
</dbReference>
<evidence type="ECO:0000313" key="3">
    <source>
        <dbReference type="Proteomes" id="UP000595221"/>
    </source>
</evidence>
<protein>
    <submittedName>
        <fullName evidence="2">Uncharacterized protein</fullName>
    </submittedName>
</protein>
<name>A0A7T4T4K7_9MICC</name>
<sequence>MWLSDGGHGDWGQTMEIGSLANIISAIAAIAAAAVSVFALRTAQQANQISEQVRAEARAGAVQAWWATRPDPATGKDQWGVIINNDNNPSTTFYSLVITCTGNDKCTEPIKINVLPPGTFFVRSDETWGFPEPITNAAECNPILRSQKHTILSAQFIDALGHEYNWIPQLKVAPKNPYSS</sequence>
<organism evidence="2 3">
    <name type="scientific">Rothia kristinae</name>
    <dbReference type="NCBI Taxonomy" id="37923"/>
    <lineage>
        <taxon>Bacteria</taxon>
        <taxon>Bacillati</taxon>
        <taxon>Actinomycetota</taxon>
        <taxon>Actinomycetes</taxon>
        <taxon>Micrococcales</taxon>
        <taxon>Micrococcaceae</taxon>
        <taxon>Rothia</taxon>
    </lineage>
</organism>
<dbReference type="AlphaFoldDB" id="A0A7T4T4K7"/>
<evidence type="ECO:0000313" key="2">
    <source>
        <dbReference type="EMBL" id="QQC59700.1"/>
    </source>
</evidence>
<dbReference type="EMBL" id="CP066078">
    <property type="protein sequence ID" value="QQC59700.1"/>
    <property type="molecule type" value="Genomic_DNA"/>
</dbReference>
<dbReference type="RefSeq" id="WP_198490563.1">
    <property type="nucleotide sequence ID" value="NZ_CP066078.1"/>
</dbReference>
<keyword evidence="1" id="KW-0472">Membrane</keyword>
<keyword evidence="1" id="KW-1133">Transmembrane helix</keyword>
<feature type="transmembrane region" description="Helical" evidence="1">
    <location>
        <begin position="20"/>
        <end position="40"/>
    </location>
</feature>